<organism evidence="1 2">
    <name type="scientific">Brooklawnia cerclae</name>
    <dbReference type="NCBI Taxonomy" id="349934"/>
    <lineage>
        <taxon>Bacteria</taxon>
        <taxon>Bacillati</taxon>
        <taxon>Actinomycetota</taxon>
        <taxon>Actinomycetes</taxon>
        <taxon>Propionibacteriales</taxon>
        <taxon>Propionibacteriaceae</taxon>
        <taxon>Brooklawnia</taxon>
    </lineage>
</organism>
<dbReference type="Proteomes" id="UP000749311">
    <property type="component" value="Unassembled WGS sequence"/>
</dbReference>
<dbReference type="RefSeq" id="WP_167170999.1">
    <property type="nucleotide sequence ID" value="NZ_BAAAOO010000020.1"/>
</dbReference>
<keyword evidence="2" id="KW-1185">Reference proteome</keyword>
<reference evidence="1 2" key="1">
    <citation type="submission" date="2020-02" db="EMBL/GenBank/DDBJ databases">
        <title>Sequencing the genomes of 1000 actinobacteria strains.</title>
        <authorList>
            <person name="Klenk H.-P."/>
        </authorList>
    </citation>
    <scope>NUCLEOTIDE SEQUENCE [LARGE SCALE GENOMIC DNA]</scope>
    <source>
        <strain evidence="1 2">DSM 19609</strain>
    </source>
</reference>
<evidence type="ECO:0000313" key="1">
    <source>
        <dbReference type="EMBL" id="NIH58478.1"/>
    </source>
</evidence>
<proteinExistence type="predicted"/>
<protein>
    <submittedName>
        <fullName evidence="1">Uncharacterized protein</fullName>
    </submittedName>
</protein>
<sequence>MTISLDQAYEVARTAVPGTDPPSWRLTAEYESGTHVVFVNTDPDRSVMGATTILVDRTKGTAERVLFTSILPMLDGMREV</sequence>
<dbReference type="EMBL" id="JAAMOZ010000003">
    <property type="protein sequence ID" value="NIH58478.1"/>
    <property type="molecule type" value="Genomic_DNA"/>
</dbReference>
<gene>
    <name evidence="1" type="ORF">FB473_003173</name>
</gene>
<accession>A0ABX0SMC3</accession>
<comment type="caution">
    <text evidence="1">The sequence shown here is derived from an EMBL/GenBank/DDBJ whole genome shotgun (WGS) entry which is preliminary data.</text>
</comment>
<evidence type="ECO:0000313" key="2">
    <source>
        <dbReference type="Proteomes" id="UP000749311"/>
    </source>
</evidence>
<name>A0ABX0SMC3_9ACTN</name>